<name>A0ACC2AE20_DIPCM</name>
<comment type="caution">
    <text evidence="1">The sequence shown here is derived from an EMBL/GenBank/DDBJ whole genome shotgun (WGS) entry which is preliminary data.</text>
</comment>
<accession>A0ACC2AE20</accession>
<dbReference type="Proteomes" id="UP001162992">
    <property type="component" value="Chromosome 22"/>
</dbReference>
<keyword evidence="2" id="KW-1185">Reference proteome</keyword>
<dbReference type="EMBL" id="CM055113">
    <property type="protein sequence ID" value="KAJ7515797.1"/>
    <property type="molecule type" value="Genomic_DNA"/>
</dbReference>
<organism evidence="1 2">
    <name type="scientific">Diphasiastrum complanatum</name>
    <name type="common">Issler's clubmoss</name>
    <name type="synonym">Lycopodium complanatum</name>
    <dbReference type="NCBI Taxonomy" id="34168"/>
    <lineage>
        <taxon>Eukaryota</taxon>
        <taxon>Viridiplantae</taxon>
        <taxon>Streptophyta</taxon>
        <taxon>Embryophyta</taxon>
        <taxon>Tracheophyta</taxon>
        <taxon>Lycopodiopsida</taxon>
        <taxon>Lycopodiales</taxon>
        <taxon>Lycopodiaceae</taxon>
        <taxon>Lycopodioideae</taxon>
        <taxon>Diphasiastrum</taxon>
    </lineage>
</organism>
<gene>
    <name evidence="1" type="ORF">O6H91_22G028300</name>
</gene>
<evidence type="ECO:0000313" key="2">
    <source>
        <dbReference type="Proteomes" id="UP001162992"/>
    </source>
</evidence>
<proteinExistence type="predicted"/>
<protein>
    <submittedName>
        <fullName evidence="1">Uncharacterized protein</fullName>
    </submittedName>
</protein>
<sequence length="202" mass="23174">MYAFCCFNGGVLRSTQLLTSELQLAYFVLVEASIPETGVIEVWRCFSNPTHGVTYLPMGNKKLSVVVEDSLSNAKRSGYTSISDILPTVMMNCKQTFSRETDIVRFDFQRTPFKNHLVELAAQAYIKTATLSCCKQSLTNGQQNQLARLFWRNVISYIGSRKGNHWQPKIVEKISFYFKQVAFVMEKSYSFLRRNIYRLEGS</sequence>
<evidence type="ECO:0000313" key="1">
    <source>
        <dbReference type="EMBL" id="KAJ7515797.1"/>
    </source>
</evidence>
<reference evidence="2" key="1">
    <citation type="journal article" date="2024" name="Proc. Natl. Acad. Sci. U.S.A.">
        <title>Extraordinary preservation of gene collinearity over three hundred million years revealed in homosporous lycophytes.</title>
        <authorList>
            <person name="Li C."/>
            <person name="Wickell D."/>
            <person name="Kuo L.Y."/>
            <person name="Chen X."/>
            <person name="Nie B."/>
            <person name="Liao X."/>
            <person name="Peng D."/>
            <person name="Ji J."/>
            <person name="Jenkins J."/>
            <person name="Williams M."/>
            <person name="Shu S."/>
            <person name="Plott C."/>
            <person name="Barry K."/>
            <person name="Rajasekar S."/>
            <person name="Grimwood J."/>
            <person name="Han X."/>
            <person name="Sun S."/>
            <person name="Hou Z."/>
            <person name="He W."/>
            <person name="Dai G."/>
            <person name="Sun C."/>
            <person name="Schmutz J."/>
            <person name="Leebens-Mack J.H."/>
            <person name="Li F.W."/>
            <person name="Wang L."/>
        </authorList>
    </citation>
    <scope>NUCLEOTIDE SEQUENCE [LARGE SCALE GENOMIC DNA]</scope>
    <source>
        <strain evidence="2">cv. PW_Plant_1</strain>
    </source>
</reference>